<dbReference type="RefSeq" id="WP_079545514.1">
    <property type="nucleotide sequence ID" value="NZ_CP117826.1"/>
</dbReference>
<proteinExistence type="predicted"/>
<dbReference type="AlphaFoldDB" id="A0AAU8A8E1"/>
<organism evidence="1">
    <name type="scientific">Christensenella massiliensis</name>
    <dbReference type="NCBI Taxonomy" id="1805714"/>
    <lineage>
        <taxon>Bacteria</taxon>
        <taxon>Bacillati</taxon>
        <taxon>Bacillota</taxon>
        <taxon>Clostridia</taxon>
        <taxon>Christensenellales</taxon>
        <taxon>Christensenellaceae</taxon>
        <taxon>Christensenella</taxon>
    </lineage>
</organism>
<protein>
    <submittedName>
        <fullName evidence="1">CdaR family protein</fullName>
    </submittedName>
</protein>
<dbReference type="EMBL" id="CP117826">
    <property type="protein sequence ID" value="XCC62221.1"/>
    <property type="molecule type" value="Genomic_DNA"/>
</dbReference>
<sequence length="417" mass="44953">MSKIAAIIKRLFVQNWKMKLVALVFAFILWSFVIAEENPTRTKIFQDIPVTYTAADELRQKGLTSSTPLTEILNSVTVTAEAPADALDYWNENMLEVSVDLSQINEAGEYVLRVEGATTLTQGHIVSVEPSTITVNIEEIVTRTVPVDIQLINQQEGFYYGEPILETETVDVTGARSNVEKVARAVCTINAEDMMEPTTASYTVSFVDSDGEEIRSNLFTGSTSVIAEVPVYPEKEVGIDLTAVSNTTTGLAEGYEITGVTVEPQTVYIAGALENIETIESVTLEAIDLDGAAGDTVVEASVRLPDGVVAAEPSVVQVRFAITQPELSRTYSGVEIAARNLEDDSLEVSISPSAADITVFGTQAALDDFSALRLRPFVDLAGLGRGIHRNVPVKFENEPDLGVRPVASSPSVTVTVS</sequence>
<dbReference type="Gene3D" id="2.170.120.30">
    <property type="match status" value="2"/>
</dbReference>
<dbReference type="Gene3D" id="2.170.120.40">
    <property type="entry name" value="YbbR-like domain"/>
    <property type="match status" value="2"/>
</dbReference>
<dbReference type="Pfam" id="PF07949">
    <property type="entry name" value="YbbR"/>
    <property type="match status" value="2"/>
</dbReference>
<accession>A0AAU8A8E1</accession>
<gene>
    <name evidence="1" type="ORF">PUP29_11910</name>
</gene>
<evidence type="ECO:0000313" key="1">
    <source>
        <dbReference type="EMBL" id="XCC62221.1"/>
    </source>
</evidence>
<dbReference type="InterPro" id="IPR053154">
    <property type="entry name" value="c-di-AMP_regulator"/>
</dbReference>
<reference evidence="1" key="1">
    <citation type="submission" date="2023-02" db="EMBL/GenBank/DDBJ databases">
        <title>Gut commensal Christensenella minuta modulates host metabolism via a new class of secondary bile acids.</title>
        <authorList>
            <person name="Liu C."/>
        </authorList>
    </citation>
    <scope>NUCLEOTIDE SEQUENCE</scope>
    <source>
        <strain evidence="1">CA70</strain>
    </source>
</reference>
<dbReference type="PANTHER" id="PTHR37804">
    <property type="entry name" value="CDAA REGULATORY PROTEIN CDAR"/>
    <property type="match status" value="1"/>
</dbReference>
<dbReference type="InterPro" id="IPR012505">
    <property type="entry name" value="YbbR"/>
</dbReference>
<dbReference type="PANTHER" id="PTHR37804:SF1">
    <property type="entry name" value="CDAA REGULATORY PROTEIN CDAR"/>
    <property type="match status" value="1"/>
</dbReference>
<name>A0AAU8A8E1_9FIRM</name>